<dbReference type="InterPro" id="IPR011051">
    <property type="entry name" value="RmlC_Cupin_sf"/>
</dbReference>
<evidence type="ECO:0000313" key="4">
    <source>
        <dbReference type="EMBL" id="KAB5316210.1"/>
    </source>
</evidence>
<protein>
    <submittedName>
        <fullName evidence="4">Mannose-6-phosphate isomerase</fullName>
    </submittedName>
</protein>
<evidence type="ECO:0000256" key="2">
    <source>
        <dbReference type="ARBA" id="ARBA00022833"/>
    </source>
</evidence>
<dbReference type="Gene3D" id="2.60.120.10">
    <property type="entry name" value="Jelly Rolls"/>
    <property type="match status" value="1"/>
</dbReference>
<dbReference type="InterPro" id="IPR014710">
    <property type="entry name" value="RmlC-like_jellyroll"/>
</dbReference>
<dbReference type="SUPFAM" id="SSF51182">
    <property type="entry name" value="RmlC-like cupins"/>
    <property type="match status" value="1"/>
</dbReference>
<evidence type="ECO:0000313" key="5">
    <source>
        <dbReference type="Proteomes" id="UP000467334"/>
    </source>
</evidence>
<dbReference type="Proteomes" id="UP000467334">
    <property type="component" value="Unassembled WGS sequence"/>
</dbReference>
<dbReference type="RefSeq" id="WP_151871221.1">
    <property type="nucleotide sequence ID" value="NZ_CP081913.1"/>
</dbReference>
<feature type="transmembrane region" description="Helical" evidence="3">
    <location>
        <begin position="127"/>
        <end position="147"/>
    </location>
</feature>
<dbReference type="PANTHER" id="PTHR42742:SF3">
    <property type="entry name" value="FRUCTOKINASE"/>
    <property type="match status" value="1"/>
</dbReference>
<dbReference type="InterPro" id="IPR051804">
    <property type="entry name" value="Carb_Metab_Reg_Kinase/Isom"/>
</dbReference>
<evidence type="ECO:0000256" key="1">
    <source>
        <dbReference type="ARBA" id="ARBA00022723"/>
    </source>
</evidence>
<keyword evidence="4" id="KW-0413">Isomerase</keyword>
<reference evidence="4 5" key="1">
    <citation type="journal article" date="2019" name="Nat. Med.">
        <title>A library of human gut bacterial isolates paired with longitudinal multiomics data enables mechanistic microbiome research.</title>
        <authorList>
            <person name="Poyet M."/>
            <person name="Groussin M."/>
            <person name="Gibbons S.M."/>
            <person name="Avila-Pacheco J."/>
            <person name="Jiang X."/>
            <person name="Kearney S.M."/>
            <person name="Perrotta A.R."/>
            <person name="Berdy B."/>
            <person name="Zhao S."/>
            <person name="Lieberman T.D."/>
            <person name="Swanson P.K."/>
            <person name="Smith M."/>
            <person name="Roesemann S."/>
            <person name="Alexander J.E."/>
            <person name="Rich S.A."/>
            <person name="Livny J."/>
            <person name="Vlamakis H."/>
            <person name="Clish C."/>
            <person name="Bullock K."/>
            <person name="Deik A."/>
            <person name="Scott J."/>
            <person name="Pierce K.A."/>
            <person name="Xavier R.J."/>
            <person name="Alm E.J."/>
        </authorList>
    </citation>
    <scope>NUCLEOTIDE SEQUENCE [LARGE SCALE GENOMIC DNA]</scope>
    <source>
        <strain evidence="4 5">BIOML-A6</strain>
    </source>
</reference>
<gene>
    <name evidence="4" type="ORF">F9958_02140</name>
</gene>
<organism evidence="4 5">
    <name type="scientific">Bacteroides stercoris</name>
    <dbReference type="NCBI Taxonomy" id="46506"/>
    <lineage>
        <taxon>Bacteria</taxon>
        <taxon>Pseudomonadati</taxon>
        <taxon>Bacteroidota</taxon>
        <taxon>Bacteroidia</taxon>
        <taxon>Bacteroidales</taxon>
        <taxon>Bacteroidaceae</taxon>
        <taxon>Bacteroides</taxon>
    </lineage>
</organism>
<sequence length="589" mass="67559">MNKYLQNNTNSNYDKFPVVQVPGEEHSCTIGWENIVKGLHSLLQQRKKKILVLECYQGVHDDEVLEALSIGFPEACIFESSSVMKEQDSLYNAIKDDVTDDEIFGYMTRYTMDIYFDNVKVERMRSLIAASSSGYVIVYGVGASFIWQDSSVIAYLDMARWEIQLRFRRNEVANVGFKNKTQRASLQYKQAFFVDWRICDRWKKQIMKKIDVFIDTNKAGDPKMVPASAVLKGLDIAASRPFRVVPYFDQGPWGGQWMKEVCELDKGAVNYAWCFDCVPEENSLYLGFGRVLFEIPSIDLVFTHPVQLLGPNVYGRFGDEFPIRFDFLDTMEGGNLSLQVHPLVEYIQEKFGMHYTQEESYYILDAEEDAKVYLGLKEGVNPEAMINELCQAQRSGVFDAEKYVGVYPVKKHDHVLIPPGTIHCSGSNSMVLEISATPYIFTFKLWDWGRVGLDGRPRPINIEHGKHVIQWERTESWVKKEAINCFVPIAKGNGWREERTGLHEREFIETRRHWFTEKVLHNTDGSVQVLNLVQGREVIVESPSDVFTPFVVHYAETFIIPAAVGAYTIRPYGDSEGEECATIKAYIRK</sequence>
<dbReference type="AlphaFoldDB" id="A0A7J5LGI1"/>
<comment type="caution">
    <text evidence="4">The sequence shown here is derived from an EMBL/GenBank/DDBJ whole genome shotgun (WGS) entry which is preliminary data.</text>
</comment>
<accession>A0A7J5LGI1</accession>
<keyword evidence="3" id="KW-1133">Transmembrane helix</keyword>
<dbReference type="GO" id="GO:0046872">
    <property type="term" value="F:metal ion binding"/>
    <property type="evidence" value="ECO:0007669"/>
    <property type="project" value="UniProtKB-KW"/>
</dbReference>
<keyword evidence="3" id="KW-0472">Membrane</keyword>
<dbReference type="PANTHER" id="PTHR42742">
    <property type="entry name" value="TRANSCRIPTIONAL REPRESSOR MPRA"/>
    <property type="match status" value="1"/>
</dbReference>
<evidence type="ECO:0000256" key="3">
    <source>
        <dbReference type="SAM" id="Phobius"/>
    </source>
</evidence>
<name>A0A7J5LGI1_BACSE</name>
<dbReference type="EMBL" id="WCLE01000003">
    <property type="protein sequence ID" value="KAB5316210.1"/>
    <property type="molecule type" value="Genomic_DNA"/>
</dbReference>
<proteinExistence type="predicted"/>
<dbReference type="CDD" id="cd07010">
    <property type="entry name" value="cupin_PMI_type_I_N_bac"/>
    <property type="match status" value="1"/>
</dbReference>
<dbReference type="GO" id="GO:0016853">
    <property type="term" value="F:isomerase activity"/>
    <property type="evidence" value="ECO:0007669"/>
    <property type="project" value="UniProtKB-KW"/>
</dbReference>
<keyword evidence="3" id="KW-0812">Transmembrane</keyword>
<keyword evidence="2" id="KW-0862">Zinc</keyword>
<keyword evidence="1" id="KW-0479">Metal-binding</keyword>